<dbReference type="InterPro" id="IPR004591">
    <property type="entry name" value="Rfa1"/>
</dbReference>
<dbReference type="InterPro" id="IPR012340">
    <property type="entry name" value="NA-bd_OB-fold"/>
</dbReference>
<dbReference type="CDD" id="cd04475">
    <property type="entry name" value="RPA1_DBD_B"/>
    <property type="match status" value="1"/>
</dbReference>
<comment type="subcellular location">
    <subcellularLocation>
        <location evidence="1 9">Nucleus</location>
    </subcellularLocation>
</comment>
<dbReference type="FunFam" id="2.40.50.140:FF:000064">
    <property type="entry name" value="Replication protein A subunit"/>
    <property type="match status" value="1"/>
</dbReference>
<evidence type="ECO:0000256" key="9">
    <source>
        <dbReference type="RuleBase" id="RU364130"/>
    </source>
</evidence>
<evidence type="ECO:0000313" key="14">
    <source>
        <dbReference type="EMBL" id="KAE9990539.1"/>
    </source>
</evidence>
<dbReference type="PANTHER" id="PTHR47165:SF4">
    <property type="entry name" value="OS03G0429900 PROTEIN"/>
    <property type="match status" value="1"/>
</dbReference>
<dbReference type="InterPro" id="IPR031657">
    <property type="entry name" value="REPA_OB_2"/>
</dbReference>
<reference evidence="14 15" key="1">
    <citation type="submission" date="2019-07" db="EMBL/GenBank/DDBJ databases">
        <title>Venturia inaequalis Genome Resource.</title>
        <authorList>
            <person name="Lichtner F.J."/>
        </authorList>
    </citation>
    <scope>NUCLEOTIDE SEQUENCE [LARGE SCALE GENOMIC DNA]</scope>
    <source>
        <strain evidence="14 15">DMI_063113</strain>
    </source>
</reference>
<keyword evidence="4 9" id="KW-0479">Metal-binding</keyword>
<evidence type="ECO:0000259" key="13">
    <source>
        <dbReference type="Pfam" id="PF16900"/>
    </source>
</evidence>
<keyword evidence="7 9" id="KW-0238">DNA-binding</keyword>
<sequence>MAGLAQTAISRGSLKAIFEIEGGVHVDEPVLQCVQIKSMAAKTGDSVSERFRVIFSDTENFIQSMLATQLNYIVTDGTLKKGSLVRLKQFQPNLVKEKRIIIVLDIEVLAEYGEHEKIGEPIALAEGIPAKQESPAAVSANGFYGSRPPVKQEQTTQRALPTRPTNTDSSHGNLYPIEALSPYAHKWTIKARVTQKGDIKSWHNNNGEGRLFSVNLLDESGEIRATVFASVGDHFDTLYEQFQEGGVYYISAPCQVKMAKKQFSTLNNDYELAFERDTKVETAQDQTDVPQVKYVFTNIGELQHVEKDTTIDTIGVLKEVGELNQIISKSTQKPYDKRELTLVDNTLHQVRLTIWGKAAAAFQAPVESVIAFKGVKVSDFGGRSLSLLSSGSMSIDPDIAEAHKMKGWYDAQGRQDTFASHSSLMSMGSSGSGDVTKTIAQTKEENLGMNEEKPDYFNVKGTVVYIRQENISYPACASEDCNKKVVEVDPGSWRCEKCDRSFPKPQYRYVLSFNVADHTGSFWLNCFDDQARHMMGKTADEMNELKEADETKQIEQIFQEANCKSYIFKVKAKMDTFRDEQKVRMSAMTVTPLNFKTETAKLTEMIKQYSIGDDSLLSPYEGKLFKFKWNDEPEITGIELPPVQVPLIRLPPVQLRAAAIPTASNPTASSPAASSPAASSPAASSPAA</sequence>
<evidence type="ECO:0000256" key="5">
    <source>
        <dbReference type="ARBA" id="ARBA00022771"/>
    </source>
</evidence>
<evidence type="ECO:0000256" key="8">
    <source>
        <dbReference type="ARBA" id="ARBA00023242"/>
    </source>
</evidence>
<dbReference type="GO" id="GO:0006260">
    <property type="term" value="P:DNA replication"/>
    <property type="evidence" value="ECO:0007669"/>
    <property type="project" value="UniProtKB-KW"/>
</dbReference>
<feature type="domain" description="Replication protein A OB" evidence="13">
    <location>
        <begin position="299"/>
        <end position="396"/>
    </location>
</feature>
<organism evidence="14 15">
    <name type="scientific">Venturia inaequalis</name>
    <name type="common">Apple scab fungus</name>
    <dbReference type="NCBI Taxonomy" id="5025"/>
    <lineage>
        <taxon>Eukaryota</taxon>
        <taxon>Fungi</taxon>
        <taxon>Dikarya</taxon>
        <taxon>Ascomycota</taxon>
        <taxon>Pezizomycotina</taxon>
        <taxon>Dothideomycetes</taxon>
        <taxon>Pleosporomycetidae</taxon>
        <taxon>Venturiales</taxon>
        <taxon>Venturiaceae</taxon>
        <taxon>Venturia</taxon>
    </lineage>
</organism>
<dbReference type="EMBL" id="WNWR01000133">
    <property type="protein sequence ID" value="KAE9990539.1"/>
    <property type="molecule type" value="Genomic_DNA"/>
</dbReference>
<evidence type="ECO:0000256" key="7">
    <source>
        <dbReference type="ARBA" id="ARBA00023125"/>
    </source>
</evidence>
<dbReference type="InterPro" id="IPR013955">
    <property type="entry name" value="Rep_factor-A_C"/>
</dbReference>
<dbReference type="Gene3D" id="2.40.50.140">
    <property type="entry name" value="Nucleic acid-binding proteins"/>
    <property type="match status" value="4"/>
</dbReference>
<keyword evidence="5 9" id="KW-0863">Zinc-finger</keyword>
<evidence type="ECO:0000259" key="12">
    <source>
        <dbReference type="Pfam" id="PF08646"/>
    </source>
</evidence>
<dbReference type="GO" id="GO:0008270">
    <property type="term" value="F:zinc ion binding"/>
    <property type="evidence" value="ECO:0007669"/>
    <property type="project" value="UniProtKB-KW"/>
</dbReference>
<evidence type="ECO:0000256" key="1">
    <source>
        <dbReference type="ARBA" id="ARBA00004123"/>
    </source>
</evidence>
<evidence type="ECO:0000256" key="6">
    <source>
        <dbReference type="ARBA" id="ARBA00022833"/>
    </source>
</evidence>
<protein>
    <recommendedName>
        <fullName evidence="9">Replication protein A subunit</fullName>
    </recommendedName>
</protein>
<comment type="similarity">
    <text evidence="2 9">Belongs to the replication factor A protein 1 family.</text>
</comment>
<feature type="domain" description="Replication factor-A protein 1 N-terminal" evidence="11">
    <location>
        <begin position="10"/>
        <end position="110"/>
    </location>
</feature>
<dbReference type="FunFam" id="2.40.50.140:FF:000117">
    <property type="entry name" value="Replication protein A subunit"/>
    <property type="match status" value="1"/>
</dbReference>
<dbReference type="GO" id="GO:0005662">
    <property type="term" value="C:DNA replication factor A complex"/>
    <property type="evidence" value="ECO:0007669"/>
    <property type="project" value="UniProtKB-ARBA"/>
</dbReference>
<feature type="region of interest" description="Disordered" evidence="10">
    <location>
        <begin position="661"/>
        <end position="688"/>
    </location>
</feature>
<dbReference type="CDD" id="cd04476">
    <property type="entry name" value="RPA1_DBD_C"/>
    <property type="match status" value="1"/>
</dbReference>
<feature type="domain" description="Replication factor A C-terminal" evidence="12">
    <location>
        <begin position="456"/>
        <end position="602"/>
    </location>
</feature>
<dbReference type="Pfam" id="PF16900">
    <property type="entry name" value="REPA_OB_2"/>
    <property type="match status" value="1"/>
</dbReference>
<dbReference type="Pfam" id="PF08646">
    <property type="entry name" value="Rep_fac-A_C"/>
    <property type="match status" value="1"/>
</dbReference>
<evidence type="ECO:0000256" key="2">
    <source>
        <dbReference type="ARBA" id="ARBA00005690"/>
    </source>
</evidence>
<dbReference type="CDD" id="cd04477">
    <property type="entry name" value="RPA1N"/>
    <property type="match status" value="1"/>
</dbReference>
<dbReference type="Pfam" id="PF04057">
    <property type="entry name" value="Rep-A_N"/>
    <property type="match status" value="1"/>
</dbReference>
<keyword evidence="6 9" id="KW-0862">Zinc</keyword>
<dbReference type="PANTHER" id="PTHR47165">
    <property type="entry name" value="OS03G0429900 PROTEIN"/>
    <property type="match status" value="1"/>
</dbReference>
<dbReference type="AlphaFoldDB" id="A0A8H3VJY3"/>
<comment type="subunit">
    <text evidence="9">Component of the heterotrimeric canonical replication protein A complex (RPA).</text>
</comment>
<evidence type="ECO:0000259" key="11">
    <source>
        <dbReference type="Pfam" id="PF04057"/>
    </source>
</evidence>
<keyword evidence="8 9" id="KW-0539">Nucleus</keyword>
<dbReference type="GO" id="GO:0007004">
    <property type="term" value="P:telomere maintenance via telomerase"/>
    <property type="evidence" value="ECO:0007669"/>
    <property type="project" value="UniProtKB-ARBA"/>
</dbReference>
<dbReference type="FunFam" id="2.40.50.140:FF:000090">
    <property type="entry name" value="Replication protein A subunit"/>
    <property type="match status" value="1"/>
</dbReference>
<keyword evidence="15" id="KW-1185">Reference proteome</keyword>
<name>A0A8H3VJY3_VENIN</name>
<dbReference type="NCBIfam" id="TIGR00617">
    <property type="entry name" value="rpa1"/>
    <property type="match status" value="1"/>
</dbReference>
<evidence type="ECO:0000256" key="4">
    <source>
        <dbReference type="ARBA" id="ARBA00022723"/>
    </source>
</evidence>
<keyword evidence="3 9" id="KW-0235">DNA replication</keyword>
<dbReference type="InterPro" id="IPR047192">
    <property type="entry name" value="Euk_RPA1_DBD_C"/>
</dbReference>
<comment type="function">
    <text evidence="9">As part of the replication protein A (RPA/RP-A), a single-stranded DNA-binding heterotrimeric complex, may play an essential role in DNA replication, recombination and repair. Binds and stabilizes single-stranded DNA intermediates, preventing complementary DNA reannealing and recruiting different proteins involved in DNA metabolism.</text>
</comment>
<dbReference type="InterPro" id="IPR007199">
    <property type="entry name" value="Rep_factor-A_N"/>
</dbReference>
<accession>A0A8H3VJY3</accession>
<evidence type="ECO:0000256" key="10">
    <source>
        <dbReference type="SAM" id="MobiDB-lite"/>
    </source>
</evidence>
<feature type="region of interest" description="Disordered" evidence="10">
    <location>
        <begin position="139"/>
        <end position="174"/>
    </location>
</feature>
<evidence type="ECO:0000313" key="15">
    <source>
        <dbReference type="Proteomes" id="UP000490939"/>
    </source>
</evidence>
<comment type="caution">
    <text evidence="14">The sequence shown here is derived from an EMBL/GenBank/DDBJ whole genome shotgun (WGS) entry which is preliminary data.</text>
</comment>
<dbReference type="FunFam" id="2.40.50.140:FF:000041">
    <property type="entry name" value="Replication protein A subunit"/>
    <property type="match status" value="1"/>
</dbReference>
<feature type="compositionally biased region" description="Polar residues" evidence="10">
    <location>
        <begin position="152"/>
        <end position="172"/>
    </location>
</feature>
<dbReference type="SUPFAM" id="SSF50249">
    <property type="entry name" value="Nucleic acid-binding proteins"/>
    <property type="match status" value="4"/>
</dbReference>
<dbReference type="GO" id="GO:0000781">
    <property type="term" value="C:chromosome, telomeric region"/>
    <property type="evidence" value="ECO:0007669"/>
    <property type="project" value="UniProtKB-ARBA"/>
</dbReference>
<dbReference type="CDD" id="cd04474">
    <property type="entry name" value="RPA1_DBD_A"/>
    <property type="match status" value="1"/>
</dbReference>
<gene>
    <name evidence="14" type="ORF">EG327_001303</name>
</gene>
<dbReference type="GO" id="GO:0006281">
    <property type="term" value="P:DNA repair"/>
    <property type="evidence" value="ECO:0007669"/>
    <property type="project" value="InterPro"/>
</dbReference>
<dbReference type="GO" id="GO:0003697">
    <property type="term" value="F:single-stranded DNA binding"/>
    <property type="evidence" value="ECO:0007669"/>
    <property type="project" value="UniProtKB-ARBA"/>
</dbReference>
<proteinExistence type="inferred from homology"/>
<evidence type="ECO:0000256" key="3">
    <source>
        <dbReference type="ARBA" id="ARBA00022705"/>
    </source>
</evidence>
<dbReference type="GO" id="GO:0006310">
    <property type="term" value="P:DNA recombination"/>
    <property type="evidence" value="ECO:0007669"/>
    <property type="project" value="InterPro"/>
</dbReference>
<dbReference type="Proteomes" id="UP000490939">
    <property type="component" value="Unassembled WGS sequence"/>
</dbReference>